<dbReference type="AlphaFoldDB" id="A0A7W9SMV9"/>
<evidence type="ECO:0000256" key="2">
    <source>
        <dbReference type="ARBA" id="ARBA00007739"/>
    </source>
</evidence>
<evidence type="ECO:0000259" key="17">
    <source>
        <dbReference type="Pfam" id="PF00912"/>
    </source>
</evidence>
<evidence type="ECO:0000256" key="15">
    <source>
        <dbReference type="SAM" id="Phobius"/>
    </source>
</evidence>
<keyword evidence="11" id="KW-0961">Cell wall biogenesis/degradation</keyword>
<dbReference type="GO" id="GO:0008658">
    <property type="term" value="F:penicillin binding"/>
    <property type="evidence" value="ECO:0007669"/>
    <property type="project" value="InterPro"/>
</dbReference>
<dbReference type="GO" id="GO:0006508">
    <property type="term" value="P:proteolysis"/>
    <property type="evidence" value="ECO:0007669"/>
    <property type="project" value="UniProtKB-KW"/>
</dbReference>
<keyword evidence="7" id="KW-0378">Hydrolase</keyword>
<keyword evidence="15" id="KW-1133">Transmembrane helix</keyword>
<evidence type="ECO:0000256" key="14">
    <source>
        <dbReference type="SAM" id="MobiDB-lite"/>
    </source>
</evidence>
<feature type="domain" description="Glycosyl transferase family 51" evidence="17">
    <location>
        <begin position="77"/>
        <end position="249"/>
    </location>
</feature>
<evidence type="ECO:0000256" key="8">
    <source>
        <dbReference type="ARBA" id="ARBA00022960"/>
    </source>
</evidence>
<organism evidence="18 19">
    <name type="scientific">Armatimonas rosea</name>
    <dbReference type="NCBI Taxonomy" id="685828"/>
    <lineage>
        <taxon>Bacteria</taxon>
        <taxon>Bacillati</taxon>
        <taxon>Armatimonadota</taxon>
        <taxon>Armatimonadia</taxon>
        <taxon>Armatimonadales</taxon>
        <taxon>Armatimonadaceae</taxon>
        <taxon>Armatimonas</taxon>
    </lineage>
</organism>
<protein>
    <submittedName>
        <fullName evidence="18">1A family penicillin-binding protein</fullName>
    </submittedName>
</protein>
<keyword evidence="10" id="KW-0511">Multifunctional enzyme</keyword>
<dbReference type="PANTHER" id="PTHR32282">
    <property type="entry name" value="BINDING PROTEIN TRANSPEPTIDASE, PUTATIVE-RELATED"/>
    <property type="match status" value="1"/>
</dbReference>
<keyword evidence="19" id="KW-1185">Reference proteome</keyword>
<keyword evidence="15" id="KW-0472">Membrane</keyword>
<dbReference type="NCBIfam" id="TIGR02074">
    <property type="entry name" value="PBP_1a_fam"/>
    <property type="match status" value="1"/>
</dbReference>
<evidence type="ECO:0000256" key="13">
    <source>
        <dbReference type="ARBA" id="ARBA00049902"/>
    </source>
</evidence>
<evidence type="ECO:0000313" key="18">
    <source>
        <dbReference type="EMBL" id="MBB6049552.1"/>
    </source>
</evidence>
<evidence type="ECO:0000256" key="11">
    <source>
        <dbReference type="ARBA" id="ARBA00023316"/>
    </source>
</evidence>
<dbReference type="InterPro" id="IPR050396">
    <property type="entry name" value="Glycosyltr_51/Transpeptidase"/>
</dbReference>
<dbReference type="Pfam" id="PF00905">
    <property type="entry name" value="Transpeptidase"/>
    <property type="match status" value="1"/>
</dbReference>
<dbReference type="FunFam" id="1.10.3810.10:FF:000001">
    <property type="entry name" value="Penicillin-binding protein 1A"/>
    <property type="match status" value="1"/>
</dbReference>
<evidence type="ECO:0000259" key="16">
    <source>
        <dbReference type="Pfam" id="PF00905"/>
    </source>
</evidence>
<evidence type="ECO:0000256" key="7">
    <source>
        <dbReference type="ARBA" id="ARBA00022801"/>
    </source>
</evidence>
<evidence type="ECO:0000256" key="5">
    <source>
        <dbReference type="ARBA" id="ARBA00022676"/>
    </source>
</evidence>
<feature type="compositionally biased region" description="Basic and acidic residues" evidence="14">
    <location>
        <begin position="781"/>
        <end position="792"/>
    </location>
</feature>
<feature type="region of interest" description="Disordered" evidence="14">
    <location>
        <begin position="820"/>
        <end position="843"/>
    </location>
</feature>
<evidence type="ECO:0000256" key="4">
    <source>
        <dbReference type="ARBA" id="ARBA00022670"/>
    </source>
</evidence>
<reference evidence="18 19" key="1">
    <citation type="submission" date="2020-08" db="EMBL/GenBank/DDBJ databases">
        <title>Genomic Encyclopedia of Type Strains, Phase IV (KMG-IV): sequencing the most valuable type-strain genomes for metagenomic binning, comparative biology and taxonomic classification.</title>
        <authorList>
            <person name="Goeker M."/>
        </authorList>
    </citation>
    <scope>NUCLEOTIDE SEQUENCE [LARGE SCALE GENOMIC DNA]</scope>
    <source>
        <strain evidence="18 19">DSM 23562</strain>
    </source>
</reference>
<dbReference type="PANTHER" id="PTHR32282:SF33">
    <property type="entry name" value="PEPTIDOGLYCAN GLYCOSYLTRANSFERASE"/>
    <property type="match status" value="1"/>
</dbReference>
<dbReference type="InterPro" id="IPR001460">
    <property type="entry name" value="PCN-bd_Tpept"/>
</dbReference>
<feature type="transmembrane region" description="Helical" evidence="15">
    <location>
        <begin position="21"/>
        <end position="43"/>
    </location>
</feature>
<dbReference type="InterPro" id="IPR012338">
    <property type="entry name" value="Beta-lactam/transpept-like"/>
</dbReference>
<dbReference type="Proteomes" id="UP000520814">
    <property type="component" value="Unassembled WGS sequence"/>
</dbReference>
<evidence type="ECO:0000256" key="1">
    <source>
        <dbReference type="ARBA" id="ARBA00007090"/>
    </source>
</evidence>
<comment type="similarity">
    <text evidence="2">In the N-terminal section; belongs to the glycosyltransferase 51 family.</text>
</comment>
<dbReference type="GO" id="GO:0030288">
    <property type="term" value="C:outer membrane-bounded periplasmic space"/>
    <property type="evidence" value="ECO:0007669"/>
    <property type="project" value="TreeGrafter"/>
</dbReference>
<dbReference type="SUPFAM" id="SSF53955">
    <property type="entry name" value="Lysozyme-like"/>
    <property type="match status" value="1"/>
</dbReference>
<evidence type="ECO:0000313" key="19">
    <source>
        <dbReference type="Proteomes" id="UP000520814"/>
    </source>
</evidence>
<dbReference type="InterPro" id="IPR023346">
    <property type="entry name" value="Lysozyme-like_dom_sf"/>
</dbReference>
<dbReference type="GO" id="GO:0071555">
    <property type="term" value="P:cell wall organization"/>
    <property type="evidence" value="ECO:0007669"/>
    <property type="project" value="UniProtKB-KW"/>
</dbReference>
<comment type="catalytic activity">
    <reaction evidence="13">
        <text>[GlcNAc-(1-&gt;4)-Mur2Ac(oyl-L-Ala-gamma-D-Glu-L-Lys-D-Ala-D-Ala)](n)-di-trans,octa-cis-undecaprenyl diphosphate + beta-D-GlcNAc-(1-&gt;4)-Mur2Ac(oyl-L-Ala-gamma-D-Glu-L-Lys-D-Ala-D-Ala)-di-trans,octa-cis-undecaprenyl diphosphate = [GlcNAc-(1-&gt;4)-Mur2Ac(oyl-L-Ala-gamma-D-Glu-L-Lys-D-Ala-D-Ala)](n+1)-di-trans,octa-cis-undecaprenyl diphosphate + di-trans,octa-cis-undecaprenyl diphosphate + H(+)</text>
        <dbReference type="Rhea" id="RHEA:23708"/>
        <dbReference type="Rhea" id="RHEA-COMP:9602"/>
        <dbReference type="Rhea" id="RHEA-COMP:9603"/>
        <dbReference type="ChEBI" id="CHEBI:15378"/>
        <dbReference type="ChEBI" id="CHEBI:58405"/>
        <dbReference type="ChEBI" id="CHEBI:60033"/>
        <dbReference type="ChEBI" id="CHEBI:78435"/>
        <dbReference type="EC" id="2.4.99.28"/>
    </reaction>
</comment>
<dbReference type="GO" id="GO:0009002">
    <property type="term" value="F:serine-type D-Ala-D-Ala carboxypeptidase activity"/>
    <property type="evidence" value="ECO:0007669"/>
    <property type="project" value="UniProtKB-EC"/>
</dbReference>
<keyword evidence="3" id="KW-0121">Carboxypeptidase</keyword>
<keyword evidence="8" id="KW-0133">Cell shape</keyword>
<dbReference type="InterPro" id="IPR036950">
    <property type="entry name" value="PBP_transglycosylase"/>
</dbReference>
<dbReference type="Gene3D" id="1.10.3810.10">
    <property type="entry name" value="Biosynthetic peptidoglycan transglycosylase-like"/>
    <property type="match status" value="1"/>
</dbReference>
<dbReference type="Gene3D" id="3.40.710.10">
    <property type="entry name" value="DD-peptidase/beta-lactamase superfamily"/>
    <property type="match status" value="1"/>
</dbReference>
<dbReference type="GO" id="GO:0009252">
    <property type="term" value="P:peptidoglycan biosynthetic process"/>
    <property type="evidence" value="ECO:0007669"/>
    <property type="project" value="UniProtKB-KW"/>
</dbReference>
<comment type="catalytic activity">
    <reaction evidence="12">
        <text>Preferential cleavage: (Ac)2-L-Lys-D-Ala-|-D-Ala. Also transpeptidation of peptidyl-alanyl moieties that are N-acyl substituents of D-alanine.</text>
        <dbReference type="EC" id="3.4.16.4"/>
    </reaction>
</comment>
<name>A0A7W9SMV9_ARMRO</name>
<keyword evidence="6" id="KW-0808">Transferase</keyword>
<dbReference type="InterPro" id="IPR001264">
    <property type="entry name" value="Glyco_trans_51"/>
</dbReference>
<dbReference type="GO" id="GO:0008360">
    <property type="term" value="P:regulation of cell shape"/>
    <property type="evidence" value="ECO:0007669"/>
    <property type="project" value="UniProtKB-KW"/>
</dbReference>
<feature type="compositionally biased region" description="Pro residues" evidence="14">
    <location>
        <begin position="754"/>
        <end position="765"/>
    </location>
</feature>
<feature type="domain" description="Penicillin-binding protein transpeptidase" evidence="16">
    <location>
        <begin position="342"/>
        <end position="579"/>
    </location>
</feature>
<gene>
    <name evidence="18" type="ORF">HNQ39_001314</name>
</gene>
<sequence length="843" mass="93358">MGRPHRRRRGGFRLWVSRLGAFLGVLSALLFAAIISGVLYAGVRVRKVAQAMPDSTALSRETAGGITQIYSTDKVLLGEIYTRFQERVDIDQIPQILRDATISIEDQRFYEHPGIDLRGIARALYKNASGARRGEGASTLTQQLVRNVILRNREKTVERKLQEALLAYQVERSMTKNQILERYLNEVNYGGQIYGVKMATKLYFGKELKDLTISEAALIAGLVQSPPKTYPFRHLEAALDRRNVVLGKMLELKKITQEQYDKARHEEIKVLPNEPKVVSEEYKAPHFVRYVLRQLKLRHGNEVVLQGGLKIYTTLNWEMQQRADAILRSSIRAERGRNVTDGAMICLEPHTGWIRAMAGGVDEKSEVNFTTYGKGRQPGSTFKPIVYAAAFETGKYGPDSEMIDRPLKLGRKVWPKNYGGSGGHGNSVTIEHAVAHSLNTIPAQLIQRIGWKTVVKLAERMGIKSKFPQNDLSICLGTSSATPLEMASVFSTFANAGDHAEPMAIRLVIDGRGNVLERNEPQIAKSVIRESTAASIGRCLEAVVERGTGKGANTVPGARGKTGTTTDNFDTWFVGYTKELVTAVWACNRQEKVKLDPKTRKPILDENGKPKMGPVYLKMDSDATGGHVCAPIWGRFMEAAVPIQQSAGLEPIPLPEELQKLRGATPQPPPTPQADRLNEDGEVVISICEETSKRATPYCPDVVEKSFPKGIKINPCSLHKAPAESELTAEGTTDTHSTPIPALATPGPVLVTPAPTPAPTPTPTPEPRRRRRETPPPTPEPRSRVEEERKPETPVPEIELAICTESSKLANSYCPERVTRRFPKGTRLRTCTLHKPRPGEEDR</sequence>
<keyword evidence="15" id="KW-0812">Transmembrane</keyword>
<comment type="caution">
    <text evidence="18">The sequence shown here is derived from an EMBL/GenBank/DDBJ whole genome shotgun (WGS) entry which is preliminary data.</text>
</comment>
<evidence type="ECO:0000256" key="12">
    <source>
        <dbReference type="ARBA" id="ARBA00034000"/>
    </source>
</evidence>
<proteinExistence type="inferred from homology"/>
<feature type="region of interest" description="Disordered" evidence="14">
    <location>
        <begin position="724"/>
        <end position="799"/>
    </location>
</feature>
<dbReference type="SUPFAM" id="SSF56601">
    <property type="entry name" value="beta-lactamase/transpeptidase-like"/>
    <property type="match status" value="1"/>
</dbReference>
<feature type="compositionally biased region" description="Basic residues" evidence="14">
    <location>
        <begin position="820"/>
        <end position="836"/>
    </location>
</feature>
<accession>A0A7W9SMV9</accession>
<comment type="similarity">
    <text evidence="1">In the C-terminal section; belongs to the transpeptidase family.</text>
</comment>
<keyword evidence="4" id="KW-0645">Protease</keyword>
<dbReference type="Pfam" id="PF00912">
    <property type="entry name" value="Transgly"/>
    <property type="match status" value="1"/>
</dbReference>
<feature type="compositionally biased region" description="Low complexity" evidence="14">
    <location>
        <begin position="744"/>
        <end position="753"/>
    </location>
</feature>
<dbReference type="GO" id="GO:0008955">
    <property type="term" value="F:peptidoglycan glycosyltransferase activity"/>
    <property type="evidence" value="ECO:0007669"/>
    <property type="project" value="UniProtKB-EC"/>
</dbReference>
<keyword evidence="5" id="KW-0328">Glycosyltransferase</keyword>
<evidence type="ECO:0000256" key="10">
    <source>
        <dbReference type="ARBA" id="ARBA00023268"/>
    </source>
</evidence>
<keyword evidence="9" id="KW-0573">Peptidoglycan synthesis</keyword>
<evidence type="ECO:0000256" key="3">
    <source>
        <dbReference type="ARBA" id="ARBA00022645"/>
    </source>
</evidence>
<evidence type="ECO:0000256" key="6">
    <source>
        <dbReference type="ARBA" id="ARBA00022679"/>
    </source>
</evidence>
<dbReference type="EMBL" id="JACHGW010000001">
    <property type="protein sequence ID" value="MBB6049552.1"/>
    <property type="molecule type" value="Genomic_DNA"/>
</dbReference>
<dbReference type="RefSeq" id="WP_184193150.1">
    <property type="nucleotide sequence ID" value="NZ_JACHGW010000001.1"/>
</dbReference>
<evidence type="ECO:0000256" key="9">
    <source>
        <dbReference type="ARBA" id="ARBA00022984"/>
    </source>
</evidence>